<feature type="transmembrane region" description="Helical" evidence="2">
    <location>
        <begin position="85"/>
        <end position="104"/>
    </location>
</feature>
<accession>A0A2P8DAV8</accession>
<keyword evidence="2" id="KW-1133">Transmembrane helix</keyword>
<dbReference type="AlphaFoldDB" id="A0A2P8DAV8"/>
<keyword evidence="2" id="KW-0472">Membrane</keyword>
<organism evidence="4 5">
    <name type="scientific">Taibaiella chishuiensis</name>
    <dbReference type="NCBI Taxonomy" id="1434707"/>
    <lineage>
        <taxon>Bacteria</taxon>
        <taxon>Pseudomonadati</taxon>
        <taxon>Bacteroidota</taxon>
        <taxon>Chitinophagia</taxon>
        <taxon>Chitinophagales</taxon>
        <taxon>Chitinophagaceae</taxon>
        <taxon>Taibaiella</taxon>
    </lineage>
</organism>
<keyword evidence="3" id="KW-0732">Signal</keyword>
<dbReference type="RefSeq" id="WP_106521065.1">
    <property type="nucleotide sequence ID" value="NZ_PYGD01000001.1"/>
</dbReference>
<dbReference type="Proteomes" id="UP000240572">
    <property type="component" value="Unassembled WGS sequence"/>
</dbReference>
<evidence type="ECO:0000313" key="4">
    <source>
        <dbReference type="EMBL" id="PSK94356.1"/>
    </source>
</evidence>
<evidence type="ECO:0008006" key="6">
    <source>
        <dbReference type="Google" id="ProtNLM"/>
    </source>
</evidence>
<keyword evidence="2" id="KW-0812">Transmembrane</keyword>
<feature type="region of interest" description="Disordered" evidence="1">
    <location>
        <begin position="25"/>
        <end position="51"/>
    </location>
</feature>
<feature type="signal peptide" evidence="3">
    <location>
        <begin position="1"/>
        <end position="23"/>
    </location>
</feature>
<evidence type="ECO:0000256" key="3">
    <source>
        <dbReference type="SAM" id="SignalP"/>
    </source>
</evidence>
<reference evidence="4 5" key="1">
    <citation type="submission" date="2018-03" db="EMBL/GenBank/DDBJ databases">
        <title>Genomic Encyclopedia of Type Strains, Phase III (KMG-III): the genomes of soil and plant-associated and newly described type strains.</title>
        <authorList>
            <person name="Whitman W."/>
        </authorList>
    </citation>
    <scope>NUCLEOTIDE SEQUENCE [LARGE SCALE GENOMIC DNA]</scope>
    <source>
        <strain evidence="4 5">CGMCC 1.12700</strain>
    </source>
</reference>
<sequence>MKIINRFLALLLATLLSGVTVQGQAPHAPVTAGGRASRGTPQEDSAAYEAARQKDRENIKRVLQQSHENLAATTDKGNELRTRKLLAKGAIYVVLGAIALVVYIRKKKKAGKADTGHSEG</sequence>
<evidence type="ECO:0000256" key="2">
    <source>
        <dbReference type="SAM" id="Phobius"/>
    </source>
</evidence>
<comment type="caution">
    <text evidence="4">The sequence shown here is derived from an EMBL/GenBank/DDBJ whole genome shotgun (WGS) entry which is preliminary data.</text>
</comment>
<evidence type="ECO:0000256" key="1">
    <source>
        <dbReference type="SAM" id="MobiDB-lite"/>
    </source>
</evidence>
<proteinExistence type="predicted"/>
<evidence type="ECO:0000313" key="5">
    <source>
        <dbReference type="Proteomes" id="UP000240572"/>
    </source>
</evidence>
<keyword evidence="5" id="KW-1185">Reference proteome</keyword>
<feature type="chain" id="PRO_5015183327" description="LPXTG-motif cell wall-anchored protein" evidence="3">
    <location>
        <begin position="24"/>
        <end position="120"/>
    </location>
</feature>
<name>A0A2P8DAV8_9BACT</name>
<dbReference type="EMBL" id="PYGD01000001">
    <property type="protein sequence ID" value="PSK94356.1"/>
    <property type="molecule type" value="Genomic_DNA"/>
</dbReference>
<gene>
    <name evidence="4" type="ORF">B0I18_101511</name>
</gene>
<protein>
    <recommendedName>
        <fullName evidence="6">LPXTG-motif cell wall-anchored protein</fullName>
    </recommendedName>
</protein>